<dbReference type="SMART" id="SM00490">
    <property type="entry name" value="HELICc"/>
    <property type="match status" value="1"/>
</dbReference>
<dbReference type="NCBIfam" id="TIGR01596">
    <property type="entry name" value="cas3_HD"/>
    <property type="match status" value="1"/>
</dbReference>
<dbReference type="Gene3D" id="3.40.50.300">
    <property type="entry name" value="P-loop containing nucleotide triphosphate hydrolases"/>
    <property type="match status" value="2"/>
</dbReference>
<dbReference type="GO" id="GO:0003724">
    <property type="term" value="F:RNA helicase activity"/>
    <property type="evidence" value="ECO:0007669"/>
    <property type="project" value="TreeGrafter"/>
</dbReference>
<dbReference type="InterPro" id="IPR006483">
    <property type="entry name" value="CRISPR-assoc_Cas3_HD"/>
</dbReference>
<accession>A0A0F7G0T2</accession>
<name>A0A0F7G0T2_9ACTN</name>
<keyword evidence="3" id="KW-0540">Nuclease</keyword>
<keyword evidence="9" id="KW-0051">Antiviral defense</keyword>
<evidence type="ECO:0000256" key="6">
    <source>
        <dbReference type="ARBA" id="ARBA00022801"/>
    </source>
</evidence>
<gene>
    <name evidence="11" type="ORF">SXIM_46290</name>
</gene>
<dbReference type="Proteomes" id="UP000034034">
    <property type="component" value="Chromosome"/>
</dbReference>
<protein>
    <submittedName>
        <fullName evidence="11">CRISPR-associated helicase Cas3</fullName>
    </submittedName>
</protein>
<dbReference type="CDD" id="cd09641">
    <property type="entry name" value="Cas3''_I"/>
    <property type="match status" value="1"/>
</dbReference>
<dbReference type="EMBL" id="CP009922">
    <property type="protein sequence ID" value="AKG46013.1"/>
    <property type="molecule type" value="Genomic_DNA"/>
</dbReference>
<dbReference type="InterPro" id="IPR014001">
    <property type="entry name" value="Helicase_ATP-bd"/>
</dbReference>
<dbReference type="GO" id="GO:0004518">
    <property type="term" value="F:nuclease activity"/>
    <property type="evidence" value="ECO:0007669"/>
    <property type="project" value="UniProtKB-KW"/>
</dbReference>
<evidence type="ECO:0000256" key="8">
    <source>
        <dbReference type="ARBA" id="ARBA00022840"/>
    </source>
</evidence>
<dbReference type="PANTHER" id="PTHR47963">
    <property type="entry name" value="DEAD-BOX ATP-DEPENDENT RNA HELICASE 47, MITOCHONDRIAL"/>
    <property type="match status" value="1"/>
</dbReference>
<proteinExistence type="inferred from homology"/>
<dbReference type="InterPro" id="IPR006474">
    <property type="entry name" value="Helicase_Cas3_CRISPR-ass_core"/>
</dbReference>
<dbReference type="AlphaFoldDB" id="A0A0F7G0T2"/>
<dbReference type="PANTHER" id="PTHR47963:SF9">
    <property type="entry name" value="CRISPR-ASSOCIATED ENDONUCLEASE_HELICASE CAS3"/>
    <property type="match status" value="1"/>
</dbReference>
<dbReference type="GO" id="GO:0003723">
    <property type="term" value="F:RNA binding"/>
    <property type="evidence" value="ECO:0007669"/>
    <property type="project" value="TreeGrafter"/>
</dbReference>
<dbReference type="InterPro" id="IPR001650">
    <property type="entry name" value="Helicase_C-like"/>
</dbReference>
<sequence length="989" mass="107572">MSDVWGGVVNPGIEEMVGALWGKSAEKAGGRRNVLLSHLLDTAAVAERLWGGFLAPSTQLVLDEIAGGPGKGRRFFSWLCGVHDYGKATPAFQRMWPEGAETVQKAGLTWYDHLLLRKTWRHDRAGGHLLCRDLAAVGWTEQQIDWLWPLIAGHHGRFPTRRELTPARTARGHLAGTGSWPLVQRALLERFTTELGFENIAAAAPARMPSRAVQLHLSGLIVMADWIASDEQHFAGVDDPRLVTYEAARDRAAKAWSALGLHRGWGQHELPGPEAFHDRFGQHPRPSQTMVIEAARRMTAPGLLVVEAPMGEGKTKAALLAAEILAARFGADGVFVGMPTQATSDPMFGQVRTWLGRIGEELPPRVALLHGKRMFNPEWRAMVAGSENDDDASRFGGVDEYGDCWDDDPYGVTSDGRDGATPAAGPGARGPAEWFLGRKRGLLCPFVVGTIDQLLLAATRTKHVMLRMSGLMGKVVILDEVHAADIHMSQFLMEGLRWLGQAGVPVVLLSATLPPRQRQDLVSSYLAGALSREEYTADGLPEPGGYPSVTAAWPAGRAGHPAEVDGSPEPRYLVEHCPGWRTDLSVVLDILPEAVPPPHAQRKERDEAEEAAARAVADLLERELATGGCALVIRNSVARAQKLHTLLRKRYGAEVHLLHGRLAAGDRADRTARCLRLLGSARETGGERPKRLILVATQLAEQSFDVDADLLVTDLAPVDLLLQRIGRLHRHDGVRRPDRLAEPRVVVTGVTALDSGAPRFPGVSEAVYGRFLLLRAAAQVRQALNGPQAGDGAAGWRVPGQVPELVATGYETSDAALPPRWREAAETARMKWEATERQRAETASASLLTRRGDREARTLAGLHVAGRAENGDDATAEWLVRDGAPTVEVILVVREGSVPHTLNGRALSVNGDVGEELLDDLLAGTVRLPQSLTEAALRELRPLPGWHGHARLRYCPALELDHRRTAVLGEYEVTYDHALGLLQRQLTAT</sequence>
<reference evidence="11" key="1">
    <citation type="submission" date="2019-08" db="EMBL/GenBank/DDBJ databases">
        <title>Complete genome sequence of a mangrove-derived Streptomyces xiamenensis.</title>
        <authorList>
            <person name="Xu J."/>
        </authorList>
    </citation>
    <scope>NUCLEOTIDE SEQUENCE</scope>
    <source>
        <strain evidence="11">318</strain>
    </source>
</reference>
<dbReference type="GO" id="GO:0016787">
    <property type="term" value="F:hydrolase activity"/>
    <property type="evidence" value="ECO:0007669"/>
    <property type="project" value="UniProtKB-KW"/>
</dbReference>
<feature type="domain" description="HD Cas3-type" evidence="10">
    <location>
        <begin position="28"/>
        <end position="227"/>
    </location>
</feature>
<dbReference type="InterPro" id="IPR041372">
    <property type="entry name" value="Cas3_C"/>
</dbReference>
<dbReference type="InterPro" id="IPR038257">
    <property type="entry name" value="CRISPR-assoc_Cas3_HD_sf"/>
</dbReference>
<evidence type="ECO:0000259" key="10">
    <source>
        <dbReference type="PROSITE" id="PS51643"/>
    </source>
</evidence>
<dbReference type="GO" id="GO:0005524">
    <property type="term" value="F:ATP binding"/>
    <property type="evidence" value="ECO:0007669"/>
    <property type="project" value="UniProtKB-KW"/>
</dbReference>
<dbReference type="Pfam" id="PF22590">
    <property type="entry name" value="Cas3-like_C_2"/>
    <property type="match status" value="1"/>
</dbReference>
<dbReference type="PATRIC" id="fig|408015.6.peg.4685"/>
<dbReference type="SUPFAM" id="SSF52540">
    <property type="entry name" value="P-loop containing nucleoside triphosphate hydrolases"/>
    <property type="match status" value="1"/>
</dbReference>
<dbReference type="InterPro" id="IPR027417">
    <property type="entry name" value="P-loop_NTPase"/>
</dbReference>
<dbReference type="RefSeq" id="WP_342783628.1">
    <property type="nucleotide sequence ID" value="NZ_CP009922.3"/>
</dbReference>
<dbReference type="NCBIfam" id="TIGR01587">
    <property type="entry name" value="cas3_core"/>
    <property type="match status" value="1"/>
</dbReference>
<keyword evidence="5" id="KW-0547">Nucleotide-binding</keyword>
<keyword evidence="4" id="KW-0479">Metal-binding</keyword>
<evidence type="ECO:0000256" key="4">
    <source>
        <dbReference type="ARBA" id="ARBA00022723"/>
    </source>
</evidence>
<dbReference type="GO" id="GO:0051607">
    <property type="term" value="P:defense response to virus"/>
    <property type="evidence" value="ECO:0007669"/>
    <property type="project" value="UniProtKB-KW"/>
</dbReference>
<evidence type="ECO:0000256" key="7">
    <source>
        <dbReference type="ARBA" id="ARBA00022806"/>
    </source>
</evidence>
<dbReference type="PROSITE" id="PS51643">
    <property type="entry name" value="HD_CAS3"/>
    <property type="match status" value="1"/>
</dbReference>
<keyword evidence="7" id="KW-0347">Helicase</keyword>
<keyword evidence="6" id="KW-0378">Hydrolase</keyword>
<evidence type="ECO:0000256" key="2">
    <source>
        <dbReference type="ARBA" id="ARBA00009046"/>
    </source>
</evidence>
<keyword evidence="8" id="KW-0067">ATP-binding</keyword>
<dbReference type="CDD" id="cd17930">
    <property type="entry name" value="DEXHc_cas3"/>
    <property type="match status" value="1"/>
</dbReference>
<evidence type="ECO:0000256" key="5">
    <source>
        <dbReference type="ARBA" id="ARBA00022741"/>
    </source>
</evidence>
<evidence type="ECO:0000313" key="11">
    <source>
        <dbReference type="EMBL" id="AKG46013.1"/>
    </source>
</evidence>
<evidence type="ECO:0000256" key="3">
    <source>
        <dbReference type="ARBA" id="ARBA00022722"/>
    </source>
</evidence>
<dbReference type="STRING" id="408015.SXIM_46290"/>
<dbReference type="Pfam" id="PF18395">
    <property type="entry name" value="Cas3_C"/>
    <property type="match status" value="1"/>
</dbReference>
<dbReference type="InterPro" id="IPR054712">
    <property type="entry name" value="Cas3-like_dom"/>
</dbReference>
<keyword evidence="12" id="KW-1185">Reference proteome</keyword>
<dbReference type="Gene3D" id="1.10.3210.30">
    <property type="match status" value="1"/>
</dbReference>
<organism evidence="11 12">
    <name type="scientific">Streptomyces xiamenensis</name>
    <dbReference type="NCBI Taxonomy" id="408015"/>
    <lineage>
        <taxon>Bacteria</taxon>
        <taxon>Bacillati</taxon>
        <taxon>Actinomycetota</taxon>
        <taxon>Actinomycetes</taxon>
        <taxon>Kitasatosporales</taxon>
        <taxon>Streptomycetaceae</taxon>
        <taxon>Streptomyces</taxon>
    </lineage>
</organism>
<evidence type="ECO:0000256" key="1">
    <source>
        <dbReference type="ARBA" id="ARBA00006847"/>
    </source>
</evidence>
<dbReference type="Pfam" id="PF18019">
    <property type="entry name" value="Cas3_HD"/>
    <property type="match status" value="1"/>
</dbReference>
<comment type="similarity">
    <text evidence="2">In the central section; belongs to the CRISPR-associated helicase Cas3 family.</text>
</comment>
<comment type="similarity">
    <text evidence="1">In the N-terminal section; belongs to the CRISPR-associated nuclease Cas3-HD family.</text>
</comment>
<dbReference type="KEGG" id="sxi:SXIM_46290"/>
<dbReference type="SMART" id="SM00487">
    <property type="entry name" value="DEXDc"/>
    <property type="match status" value="1"/>
</dbReference>
<dbReference type="GO" id="GO:0046872">
    <property type="term" value="F:metal ion binding"/>
    <property type="evidence" value="ECO:0007669"/>
    <property type="project" value="UniProtKB-KW"/>
</dbReference>
<evidence type="ECO:0000313" key="12">
    <source>
        <dbReference type="Proteomes" id="UP000034034"/>
    </source>
</evidence>
<dbReference type="InterPro" id="IPR050547">
    <property type="entry name" value="DEAD_box_RNA_helicases"/>
</dbReference>
<evidence type="ECO:0000256" key="9">
    <source>
        <dbReference type="ARBA" id="ARBA00023118"/>
    </source>
</evidence>
<dbReference type="HOGENOM" id="CLU_013924_1_0_11"/>